<evidence type="ECO:0000259" key="6">
    <source>
        <dbReference type="Pfam" id="PF07980"/>
    </source>
</evidence>
<sequence>MKKIDILLATAMTALCCGCNDSFLEVYPKDQQTEATAFTTSASFKTYAWSLYEIFEGYSDTNFSDEINAGYFITKSNSAAGSLSKWATGDITVPANPENYEDKKNQDRVIYHHDWDFTFIRQANLMLDNIESSRMDEADKEHWRSVGYFFRAYRYMELIARYGDVPWIEHVLNTNSSELTMSRTPRTEVADHILENLQYAERHIRKGGDGNNTINRNVVNALISRFGLFEGTWRKYHHLSDGEKFLKASIEASRKVLTSIPDVYPQYDALFNSNTGNITKIKEILLYKEYRNVKNEGHSRVRSLRTGEARTEATKDFVDRFLCSDGKPISTSAVYEGYKETDGSRKEYANFRNRDRRLYLTIIPPYMTDNARSGNITAFKRYEPTHPKAYADEYIELINTNSGSGWAGYKTLPASNFKNYYTTRMPNLWQSTNGVWNWQKAYMGYIPWKFYNTWVICPSNDSSNNSAAPLFRVGEVMVNYAEAACELGEFTQSIADATINKLRARGGVTPMKVNAITEDWDKYREPDVNPVLWEIRRERIMELSCEGFAFNDIRRWKKAENQLSKMPMGAYIVKADYGNPSNMKVARYNEDGTIDTSGTLKEGYLYIFTMEGLKGWQPHYYLYPIPMSESALNPNLKPNPGYNK</sequence>
<organism evidence="8 9">
    <name type="scientific">Bacteroides zoogleoformans</name>
    <dbReference type="NCBI Taxonomy" id="28119"/>
    <lineage>
        <taxon>Bacteria</taxon>
        <taxon>Pseudomonadati</taxon>
        <taxon>Bacteroidota</taxon>
        <taxon>Bacteroidia</taxon>
        <taxon>Bacteroidales</taxon>
        <taxon>Bacteroidaceae</taxon>
        <taxon>Bacteroides</taxon>
    </lineage>
</organism>
<evidence type="ECO:0000256" key="2">
    <source>
        <dbReference type="ARBA" id="ARBA00006275"/>
    </source>
</evidence>
<reference evidence="8 9" key="1">
    <citation type="submission" date="2018-02" db="EMBL/GenBank/DDBJ databases">
        <authorList>
            <person name="Holder M.E."/>
            <person name="Ajami N.J."/>
            <person name="Petrosino J.F."/>
        </authorList>
    </citation>
    <scope>NUCLEOTIDE SEQUENCE [LARGE SCALE GENOMIC DNA]</scope>
    <source>
        <strain evidence="8 9">ATCC 33285</strain>
    </source>
</reference>
<accession>A0ABM6T8T2</accession>
<evidence type="ECO:0000256" key="4">
    <source>
        <dbReference type="ARBA" id="ARBA00023136"/>
    </source>
</evidence>
<evidence type="ECO:0000313" key="8">
    <source>
        <dbReference type="EMBL" id="AVM53113.1"/>
    </source>
</evidence>
<keyword evidence="5" id="KW-0998">Cell outer membrane</keyword>
<name>A0ABM6T8T2_9BACE</name>
<keyword evidence="4" id="KW-0472">Membrane</keyword>
<dbReference type="SUPFAM" id="SSF48452">
    <property type="entry name" value="TPR-like"/>
    <property type="match status" value="1"/>
</dbReference>
<dbReference type="InterPro" id="IPR033985">
    <property type="entry name" value="SusD-like_N"/>
</dbReference>
<keyword evidence="3" id="KW-0732">Signal</keyword>
<dbReference type="EMBL" id="CP027231">
    <property type="protein sequence ID" value="AVM53113.1"/>
    <property type="molecule type" value="Genomic_DNA"/>
</dbReference>
<feature type="domain" description="RagB/SusD" evidence="6">
    <location>
        <begin position="309"/>
        <end position="642"/>
    </location>
</feature>
<feature type="domain" description="SusD-like N-terminal" evidence="7">
    <location>
        <begin position="23"/>
        <end position="226"/>
    </location>
</feature>
<evidence type="ECO:0000313" key="9">
    <source>
        <dbReference type="Proteomes" id="UP000238304"/>
    </source>
</evidence>
<evidence type="ECO:0000256" key="3">
    <source>
        <dbReference type="ARBA" id="ARBA00022729"/>
    </source>
</evidence>
<gene>
    <name evidence="8" type="ORF">C4H11_09375</name>
</gene>
<dbReference type="Proteomes" id="UP000238304">
    <property type="component" value="Chromosome"/>
</dbReference>
<comment type="subcellular location">
    <subcellularLocation>
        <location evidence="1">Cell outer membrane</location>
    </subcellularLocation>
</comment>
<dbReference type="RefSeq" id="WP_106041458.1">
    <property type="nucleotide sequence ID" value="NZ_CP027231.1"/>
</dbReference>
<dbReference type="InterPro" id="IPR011990">
    <property type="entry name" value="TPR-like_helical_dom_sf"/>
</dbReference>
<dbReference type="Gene3D" id="1.25.40.390">
    <property type="match status" value="1"/>
</dbReference>
<dbReference type="Pfam" id="PF07980">
    <property type="entry name" value="SusD_RagB"/>
    <property type="match status" value="1"/>
</dbReference>
<evidence type="ECO:0000256" key="5">
    <source>
        <dbReference type="ARBA" id="ARBA00023237"/>
    </source>
</evidence>
<keyword evidence="9" id="KW-1185">Reference proteome</keyword>
<dbReference type="Pfam" id="PF14322">
    <property type="entry name" value="SusD-like_3"/>
    <property type="match status" value="1"/>
</dbReference>
<comment type="similarity">
    <text evidence="2">Belongs to the SusD family.</text>
</comment>
<evidence type="ECO:0000259" key="7">
    <source>
        <dbReference type="Pfam" id="PF14322"/>
    </source>
</evidence>
<protein>
    <submittedName>
        <fullName evidence="8">RagB/SusD family nutrient uptake outer membrane protein</fullName>
    </submittedName>
</protein>
<proteinExistence type="inferred from homology"/>
<evidence type="ECO:0000256" key="1">
    <source>
        <dbReference type="ARBA" id="ARBA00004442"/>
    </source>
</evidence>
<dbReference type="InterPro" id="IPR012944">
    <property type="entry name" value="SusD_RagB_dom"/>
</dbReference>